<accession>A0A0S6WCU4</accession>
<dbReference type="PANTHER" id="PTHR13538:SF4">
    <property type="entry name" value="N-ALPHA-ACETYLTRANSFERASE 80"/>
    <property type="match status" value="1"/>
</dbReference>
<dbReference type="EMBL" id="DF820463">
    <property type="protein sequence ID" value="GAK55678.1"/>
    <property type="molecule type" value="Genomic_DNA"/>
</dbReference>
<feature type="domain" description="N-acetyltransferase" evidence="1">
    <location>
        <begin position="2"/>
        <end position="153"/>
    </location>
</feature>
<dbReference type="InterPro" id="IPR000182">
    <property type="entry name" value="GNAT_dom"/>
</dbReference>
<keyword evidence="3" id="KW-1185">Reference proteome</keyword>
<dbReference type="SUPFAM" id="SSF55729">
    <property type="entry name" value="Acyl-CoA N-acyltransferases (Nat)"/>
    <property type="match status" value="1"/>
</dbReference>
<dbReference type="STRING" id="1499967.U27_02512"/>
<dbReference type="AlphaFoldDB" id="A0A0S6WCU4"/>
<dbReference type="Proteomes" id="UP000030661">
    <property type="component" value="Unassembled WGS sequence"/>
</dbReference>
<dbReference type="GO" id="GO:1905502">
    <property type="term" value="F:acetyl-CoA binding"/>
    <property type="evidence" value="ECO:0007669"/>
    <property type="project" value="TreeGrafter"/>
</dbReference>
<dbReference type="InterPro" id="IPR016181">
    <property type="entry name" value="Acyl_CoA_acyltransferase"/>
</dbReference>
<evidence type="ECO:0000313" key="3">
    <source>
        <dbReference type="Proteomes" id="UP000030661"/>
    </source>
</evidence>
<evidence type="ECO:0000259" key="1">
    <source>
        <dbReference type="PROSITE" id="PS51186"/>
    </source>
</evidence>
<dbReference type="Pfam" id="PF00583">
    <property type="entry name" value="Acetyltransf_1"/>
    <property type="match status" value="1"/>
</dbReference>
<dbReference type="Gene3D" id="3.40.630.30">
    <property type="match status" value="1"/>
</dbReference>
<organism evidence="2 3">
    <name type="scientific">Vecturithrix granuli</name>
    <dbReference type="NCBI Taxonomy" id="1499967"/>
    <lineage>
        <taxon>Bacteria</taxon>
        <taxon>Candidatus Moduliflexota</taxon>
        <taxon>Candidatus Vecturitrichia</taxon>
        <taxon>Candidatus Vecturitrichales</taxon>
        <taxon>Candidatus Vecturitrichaceae</taxon>
        <taxon>Candidatus Vecturithrix</taxon>
    </lineage>
</organism>
<protein>
    <submittedName>
        <fullName evidence="2">Acetyltransferase, GNAT family</fullName>
    </submittedName>
</protein>
<sequence length="153" mass="17733">MMQIAYIKDHQETLPVVAQWLFDQWWDLCPGSTVETFKKHLQENCRDNQVPLTLIALLDGDVVGTASLIEYDMDTRRDLSPWLASVYVIPAQRGKGIGTELVQAIVAKAKEFKIPKLYLFTPDKEHFYQRLGWQTQEHTEYRGHKVVIMCKNP</sequence>
<dbReference type="InterPro" id="IPR039840">
    <property type="entry name" value="NAA80"/>
</dbReference>
<gene>
    <name evidence="2" type="ORF">U27_02512</name>
</gene>
<name>A0A0S6WCU4_VECG1</name>
<dbReference type="PANTHER" id="PTHR13538">
    <property type="entry name" value="N-ACETYLTRANSFERASE 6"/>
    <property type="match status" value="1"/>
</dbReference>
<dbReference type="GO" id="GO:0005737">
    <property type="term" value="C:cytoplasm"/>
    <property type="evidence" value="ECO:0007669"/>
    <property type="project" value="TreeGrafter"/>
</dbReference>
<keyword evidence="2" id="KW-0808">Transferase</keyword>
<dbReference type="eggNOG" id="COG0456">
    <property type="taxonomic scope" value="Bacteria"/>
</dbReference>
<dbReference type="GO" id="GO:0008080">
    <property type="term" value="F:N-acetyltransferase activity"/>
    <property type="evidence" value="ECO:0007669"/>
    <property type="project" value="InterPro"/>
</dbReference>
<reference evidence="2 3" key="1">
    <citation type="journal article" date="2015" name="PeerJ">
        <title>First genomic representation of candidate bacterial phylum KSB3 points to enhanced environmental sensing as a trigger of wastewater bulking.</title>
        <authorList>
            <person name="Sekiguchi Y."/>
            <person name="Ohashi A."/>
            <person name="Parks D.H."/>
            <person name="Yamauchi T."/>
            <person name="Tyson G.W."/>
            <person name="Hugenholtz P."/>
        </authorList>
    </citation>
    <scope>NUCLEOTIDE SEQUENCE [LARGE SCALE GENOMIC DNA]</scope>
</reference>
<dbReference type="PROSITE" id="PS51186">
    <property type="entry name" value="GNAT"/>
    <property type="match status" value="1"/>
</dbReference>
<evidence type="ECO:0000313" key="2">
    <source>
        <dbReference type="EMBL" id="GAK55678.1"/>
    </source>
</evidence>
<dbReference type="HOGENOM" id="CLU_117112_4_1_0"/>
<proteinExistence type="predicted"/>
<dbReference type="CDD" id="cd04301">
    <property type="entry name" value="NAT_SF"/>
    <property type="match status" value="1"/>
</dbReference>